<evidence type="ECO:0000313" key="2">
    <source>
        <dbReference type="Proteomes" id="UP000076962"/>
    </source>
</evidence>
<keyword evidence="2" id="KW-1185">Reference proteome</keyword>
<accession>A0A176RVU7</accession>
<gene>
    <name evidence="1" type="ORF">THIOM_004491</name>
</gene>
<protein>
    <submittedName>
        <fullName evidence="1">Uncharacterized protein</fullName>
    </submittedName>
</protein>
<feature type="non-terminal residue" evidence="1">
    <location>
        <position position="218"/>
    </location>
</feature>
<organism evidence="1 2">
    <name type="scientific">Candidatus Thiomargarita nelsonii</name>
    <dbReference type="NCBI Taxonomy" id="1003181"/>
    <lineage>
        <taxon>Bacteria</taxon>
        <taxon>Pseudomonadati</taxon>
        <taxon>Pseudomonadota</taxon>
        <taxon>Gammaproteobacteria</taxon>
        <taxon>Thiotrichales</taxon>
        <taxon>Thiotrichaceae</taxon>
        <taxon>Thiomargarita</taxon>
    </lineage>
</organism>
<sequence length="218" mass="25464">MKWKINRLVHAPVSGLPKKQRDYADVVDIKIFFSLQKDPTKTSELLGEPHFKVLCTESWEGPPHPWVAFLKSSTPPPLLQTAYTVETAIALRVFDRGKLKKQHAPLEIFGQLKKTADYPKNIHEAFAFALFDFKAPFDDQPELEQWRSDVRVVIHERDNLPRLRRSQSVLLRHGYQLLDLMSELRQIRPTAEEFISEWDDFKNKATIELPLIFAIVYW</sequence>
<dbReference type="EMBL" id="LUTY01002642">
    <property type="protein sequence ID" value="OAD19846.1"/>
    <property type="molecule type" value="Genomic_DNA"/>
</dbReference>
<reference evidence="1 2" key="1">
    <citation type="submission" date="2016-05" db="EMBL/GenBank/DDBJ databases">
        <title>Single-cell genome of chain-forming Candidatus Thiomargarita nelsonii and comparison to other large sulfur-oxidizing bacteria.</title>
        <authorList>
            <person name="Winkel M."/>
            <person name="Salman V."/>
            <person name="Woyke T."/>
            <person name="Schulz-Vogt H."/>
            <person name="Richter M."/>
            <person name="Flood B."/>
            <person name="Bailey J."/>
            <person name="Amann R."/>
            <person name="Mussmann M."/>
        </authorList>
    </citation>
    <scope>NUCLEOTIDE SEQUENCE [LARGE SCALE GENOMIC DNA]</scope>
    <source>
        <strain evidence="1 2">THI036</strain>
    </source>
</reference>
<comment type="caution">
    <text evidence="1">The sequence shown here is derived from an EMBL/GenBank/DDBJ whole genome shotgun (WGS) entry which is preliminary data.</text>
</comment>
<proteinExistence type="predicted"/>
<dbReference type="AlphaFoldDB" id="A0A176RVU7"/>
<evidence type="ECO:0000313" key="1">
    <source>
        <dbReference type="EMBL" id="OAD19846.1"/>
    </source>
</evidence>
<name>A0A176RVU7_9GAMM</name>
<dbReference type="Proteomes" id="UP000076962">
    <property type="component" value="Unassembled WGS sequence"/>
</dbReference>